<reference evidence="12 13" key="1">
    <citation type="journal article" date="2017" name="Nat. Ecol. Evol.">
        <title>Scallop genome provides insights into evolution of bilaterian karyotype and development.</title>
        <authorList>
            <person name="Wang S."/>
            <person name="Zhang J."/>
            <person name="Jiao W."/>
            <person name="Li J."/>
            <person name="Xun X."/>
            <person name="Sun Y."/>
            <person name="Guo X."/>
            <person name="Huan P."/>
            <person name="Dong B."/>
            <person name="Zhang L."/>
            <person name="Hu X."/>
            <person name="Sun X."/>
            <person name="Wang J."/>
            <person name="Zhao C."/>
            <person name="Wang Y."/>
            <person name="Wang D."/>
            <person name="Huang X."/>
            <person name="Wang R."/>
            <person name="Lv J."/>
            <person name="Li Y."/>
            <person name="Zhang Z."/>
            <person name="Liu B."/>
            <person name="Lu W."/>
            <person name="Hui Y."/>
            <person name="Liang J."/>
            <person name="Zhou Z."/>
            <person name="Hou R."/>
            <person name="Li X."/>
            <person name="Liu Y."/>
            <person name="Li H."/>
            <person name="Ning X."/>
            <person name="Lin Y."/>
            <person name="Zhao L."/>
            <person name="Xing Q."/>
            <person name="Dou J."/>
            <person name="Li Y."/>
            <person name="Mao J."/>
            <person name="Guo H."/>
            <person name="Dou H."/>
            <person name="Li T."/>
            <person name="Mu C."/>
            <person name="Jiang W."/>
            <person name="Fu Q."/>
            <person name="Fu X."/>
            <person name="Miao Y."/>
            <person name="Liu J."/>
            <person name="Yu Q."/>
            <person name="Li R."/>
            <person name="Liao H."/>
            <person name="Li X."/>
            <person name="Kong Y."/>
            <person name="Jiang Z."/>
            <person name="Chourrout D."/>
            <person name="Li R."/>
            <person name="Bao Z."/>
        </authorList>
    </citation>
    <scope>NUCLEOTIDE SEQUENCE [LARGE SCALE GENOMIC DNA]</scope>
    <source>
        <strain evidence="12 13">PY_sf001</strain>
    </source>
</reference>
<evidence type="ECO:0000313" key="13">
    <source>
        <dbReference type="Proteomes" id="UP000242188"/>
    </source>
</evidence>
<dbReference type="PROSITE" id="PS01032">
    <property type="entry name" value="PPM_1"/>
    <property type="match status" value="1"/>
</dbReference>
<dbReference type="EMBL" id="NEDP02000628">
    <property type="protein sequence ID" value="OWF55553.1"/>
    <property type="molecule type" value="Genomic_DNA"/>
</dbReference>
<feature type="compositionally biased region" description="Acidic residues" evidence="10">
    <location>
        <begin position="406"/>
        <end position="451"/>
    </location>
</feature>
<dbReference type="PANTHER" id="PTHR13832:SF803">
    <property type="entry name" value="PROTEIN PHOSPHATASE 1G"/>
    <property type="match status" value="1"/>
</dbReference>
<keyword evidence="5 9" id="KW-0378">Hydrolase</keyword>
<evidence type="ECO:0000256" key="3">
    <source>
        <dbReference type="ARBA" id="ARBA00013081"/>
    </source>
</evidence>
<dbReference type="OrthoDB" id="10264738at2759"/>
<sequence>MGVYLSTPNTEKISTDQECSNFTYGASSMQGWRMSQEDAHNCIPSFDGSNTAFFAVYDGHGGAEVAQYCAEHFPDYLKTLDKFKNKEIGAALEEAFLGFDSHLLTEEVQKALKVSAGLDDIVEDEEEKVRQKNEAEMLRQEAEMPIEELMAQYEGAGMPEEIKNLRKKKQINSPMIRAKKQYFGQGDEKDEDLKDNVPLEGSVIPLRATANIQEKLANGHAENENNLNREKEQSDFLQKAQGGSAASSASDIRKMECDSVIKTDEESIPTSTQRVESSEACSSSVLLSSSSSSSRSGGQSVQNASVSSTNNKQEAVVSKCEVEESSEADSTSQEMETAQRGSSSQKLEIDESPSSTRATDSNVGGSAGSAHTDHISNGDSGGSGQSKETSPLGGKKQCKSRHVEDIDSGEEDLDDEDSEDEDVEFNSDEEEEDESDDSEESEEEEEEDDDLCYPTTNDQNNDEPGYCSGCTSVVAVIRDKEVVVANAGDSRCILCRDGKALDLSFDHKPEDDIERNRIVAAGGKVTSDGRVNGGLNLSRAIGDHFYKRNKDKDAREQMITALPDLQSATLQETDQFMVLACDGIWNYMTSQEVVDFVSERLKDPEKKKKPSVICEEIFDYCLAPNTLGDGTGCDNMTCMIITFDQMWNNNQNKRAAEQPDGQLDGQPEKRAKVEQT</sequence>
<comment type="caution">
    <text evidence="12">The sequence shown here is derived from an EMBL/GenBank/DDBJ whole genome shotgun (WGS) entry which is preliminary data.</text>
</comment>
<evidence type="ECO:0000256" key="4">
    <source>
        <dbReference type="ARBA" id="ARBA00022723"/>
    </source>
</evidence>
<evidence type="ECO:0000259" key="11">
    <source>
        <dbReference type="PROSITE" id="PS51746"/>
    </source>
</evidence>
<evidence type="ECO:0000256" key="1">
    <source>
        <dbReference type="ARBA" id="ARBA00001936"/>
    </source>
</evidence>
<dbReference type="InterPro" id="IPR036457">
    <property type="entry name" value="PPM-type-like_dom_sf"/>
</dbReference>
<keyword evidence="4" id="KW-0479">Metal-binding</keyword>
<proteinExistence type="inferred from homology"/>
<feature type="region of interest" description="Disordered" evidence="10">
    <location>
        <begin position="655"/>
        <end position="676"/>
    </location>
</feature>
<dbReference type="GO" id="GO:0046872">
    <property type="term" value="F:metal ion binding"/>
    <property type="evidence" value="ECO:0007669"/>
    <property type="project" value="UniProtKB-KW"/>
</dbReference>
<feature type="compositionally biased region" description="Low complexity" evidence="10">
    <location>
        <begin position="240"/>
        <end position="250"/>
    </location>
</feature>
<dbReference type="PROSITE" id="PS51746">
    <property type="entry name" value="PPM_2"/>
    <property type="match status" value="1"/>
</dbReference>
<comment type="similarity">
    <text evidence="2 9">Belongs to the PP2C family.</text>
</comment>
<name>A0A210R3C5_MIZYE</name>
<evidence type="ECO:0000256" key="8">
    <source>
        <dbReference type="ARBA" id="ARBA00023211"/>
    </source>
</evidence>
<feature type="compositionally biased region" description="Low complexity" evidence="10">
    <location>
        <begin position="273"/>
        <end position="300"/>
    </location>
</feature>
<dbReference type="GO" id="GO:0004722">
    <property type="term" value="F:protein serine/threonine phosphatase activity"/>
    <property type="evidence" value="ECO:0007669"/>
    <property type="project" value="UniProtKB-EC"/>
</dbReference>
<organism evidence="12 13">
    <name type="scientific">Mizuhopecten yessoensis</name>
    <name type="common">Japanese scallop</name>
    <name type="synonym">Patinopecten yessoensis</name>
    <dbReference type="NCBI Taxonomy" id="6573"/>
    <lineage>
        <taxon>Eukaryota</taxon>
        <taxon>Metazoa</taxon>
        <taxon>Spiralia</taxon>
        <taxon>Lophotrochozoa</taxon>
        <taxon>Mollusca</taxon>
        <taxon>Bivalvia</taxon>
        <taxon>Autobranchia</taxon>
        <taxon>Pteriomorphia</taxon>
        <taxon>Pectinida</taxon>
        <taxon>Pectinoidea</taxon>
        <taxon>Pectinidae</taxon>
        <taxon>Mizuhopecten</taxon>
    </lineage>
</organism>
<evidence type="ECO:0000256" key="9">
    <source>
        <dbReference type="RuleBase" id="RU003465"/>
    </source>
</evidence>
<dbReference type="SUPFAM" id="SSF81606">
    <property type="entry name" value="PP2C-like"/>
    <property type="match status" value="2"/>
</dbReference>
<evidence type="ECO:0000313" key="12">
    <source>
        <dbReference type="EMBL" id="OWF55553.1"/>
    </source>
</evidence>
<dbReference type="Proteomes" id="UP000242188">
    <property type="component" value="Unassembled WGS sequence"/>
</dbReference>
<dbReference type="STRING" id="6573.A0A210R3C5"/>
<keyword evidence="8" id="KW-0464">Manganese</keyword>
<feature type="region of interest" description="Disordered" evidence="10">
    <location>
        <begin position="222"/>
        <end position="466"/>
    </location>
</feature>
<gene>
    <name evidence="12" type="ORF">KP79_PYT08886</name>
</gene>
<dbReference type="SMART" id="SM00332">
    <property type="entry name" value="PP2Cc"/>
    <property type="match status" value="1"/>
</dbReference>
<dbReference type="InterPro" id="IPR000222">
    <property type="entry name" value="PP2C_BS"/>
</dbReference>
<dbReference type="EC" id="3.1.3.16" evidence="3"/>
<dbReference type="PANTHER" id="PTHR13832">
    <property type="entry name" value="PROTEIN PHOSPHATASE 2C"/>
    <property type="match status" value="1"/>
</dbReference>
<accession>A0A210R3C5</accession>
<feature type="domain" description="PPM-type phosphatase" evidence="11">
    <location>
        <begin position="23"/>
        <end position="643"/>
    </location>
</feature>
<evidence type="ECO:0000256" key="6">
    <source>
        <dbReference type="ARBA" id="ARBA00022842"/>
    </source>
</evidence>
<dbReference type="InterPro" id="IPR015655">
    <property type="entry name" value="PP2C"/>
</dbReference>
<evidence type="ECO:0000256" key="2">
    <source>
        <dbReference type="ARBA" id="ARBA00006702"/>
    </source>
</evidence>
<keyword evidence="13" id="KW-1185">Reference proteome</keyword>
<feature type="compositionally biased region" description="Basic and acidic residues" evidence="10">
    <location>
        <begin position="222"/>
        <end position="234"/>
    </location>
</feature>
<dbReference type="InterPro" id="IPR001932">
    <property type="entry name" value="PPM-type_phosphatase-like_dom"/>
</dbReference>
<feature type="compositionally biased region" description="Polar residues" evidence="10">
    <location>
        <begin position="301"/>
        <end position="313"/>
    </location>
</feature>
<evidence type="ECO:0000256" key="10">
    <source>
        <dbReference type="SAM" id="MobiDB-lite"/>
    </source>
</evidence>
<dbReference type="Pfam" id="PF00481">
    <property type="entry name" value="PP2C"/>
    <property type="match status" value="2"/>
</dbReference>
<keyword evidence="6" id="KW-0460">Magnesium</keyword>
<feature type="compositionally biased region" description="Polar residues" evidence="10">
    <location>
        <begin position="328"/>
        <end position="364"/>
    </location>
</feature>
<feature type="compositionally biased region" description="Basic and acidic residues" evidence="10">
    <location>
        <begin position="251"/>
        <end position="265"/>
    </location>
</feature>
<feature type="compositionally biased region" description="Basic and acidic residues" evidence="10">
    <location>
        <begin position="666"/>
        <end position="676"/>
    </location>
</feature>
<dbReference type="CDD" id="cd00143">
    <property type="entry name" value="PP2Cc"/>
    <property type="match status" value="2"/>
</dbReference>
<protein>
    <recommendedName>
        <fullName evidence="3">protein-serine/threonine phosphatase</fullName>
        <ecNumber evidence="3">3.1.3.16</ecNumber>
    </recommendedName>
</protein>
<comment type="cofactor">
    <cofactor evidence="1">
        <name>Mn(2+)</name>
        <dbReference type="ChEBI" id="CHEBI:29035"/>
    </cofactor>
</comment>
<evidence type="ECO:0000256" key="7">
    <source>
        <dbReference type="ARBA" id="ARBA00022912"/>
    </source>
</evidence>
<dbReference type="Gene3D" id="3.60.40.10">
    <property type="entry name" value="PPM-type phosphatase domain"/>
    <property type="match status" value="2"/>
</dbReference>
<keyword evidence="7 9" id="KW-0904">Protein phosphatase</keyword>
<dbReference type="AlphaFoldDB" id="A0A210R3C5"/>
<evidence type="ECO:0000256" key="5">
    <source>
        <dbReference type="ARBA" id="ARBA00022801"/>
    </source>
</evidence>